<name>A0ABD3REB2_9STRA</name>
<dbReference type="InterPro" id="IPR036770">
    <property type="entry name" value="Ankyrin_rpt-contain_sf"/>
</dbReference>
<reference evidence="4 5" key="1">
    <citation type="submission" date="2024-10" db="EMBL/GenBank/DDBJ databases">
        <title>Updated reference genomes for cyclostephanoid diatoms.</title>
        <authorList>
            <person name="Roberts W.R."/>
            <person name="Alverson A.J."/>
        </authorList>
    </citation>
    <scope>NUCLEOTIDE SEQUENCE [LARGE SCALE GENOMIC DNA]</scope>
    <source>
        <strain evidence="4 5">AJA228-03</strain>
    </source>
</reference>
<sequence length="709" mass="78465">MSHWMDNITTDLHGLLSPQTIEDWGIVCRHVQRHPQQARERYYRHESPLQLALTARGDSNERMDALRALVDADPASIHSRDEEGRTALHTACAAGRSVDILRWLIDTEELLLFRNLPDCNECEQRSVTLRTDFPGGALPLHLIAACSAFDCTCHISSVKGENTDQYHRYHVHCVTRPDIISAYLSTTCIWQAYPDAVWERNCEGEIPLHAAASWGNVGAILSLLIATAVGENNCSGTASSAARRAALMTDDRNKTPLDRACNRLSSMCYNRQDERPRLDHSSFRRSFPREDPFAIPFDIISNEGRKSILGNKQMTSSFRRRIPGRGSSFRSSFSSSLLGGSSTTLGLRAEGDRWVDSSFIYFRNPIDPTLGIESLDGDGDEELAKIELLAKAAYGCFEVYSETTFTSTSPTLPADTTTTTTGKISSCFQLLHAVIVLGCAPEIVWHAAATYPHQVEEIDDLGRCPLFLACNRLAECTRLANQHRRIFDAKEIDEATENVDVVGSKDMDSGTKLVRSLLLGENYPSVLNDAMRSTTERPSTQRPTRPNRQTKTAMSSMAESGNVSFPLSTRDDDLRECASLSREIIDIMLRSSLFGKPEMASVPDAKGRLPLHVLLEAGMQWVGEPVLNCDSNGENDVGDSLLLQSLMDVYPRALEIKDGETGLLPFMIAATPKSPKESNETGNEGCTRQTQTIYWLLLKAPNAIALSMV</sequence>
<evidence type="ECO:0000313" key="5">
    <source>
        <dbReference type="Proteomes" id="UP001530377"/>
    </source>
</evidence>
<keyword evidence="5" id="KW-1185">Reference proteome</keyword>
<evidence type="ECO:0000256" key="1">
    <source>
        <dbReference type="ARBA" id="ARBA00022737"/>
    </source>
</evidence>
<dbReference type="SMART" id="SM00248">
    <property type="entry name" value="ANK"/>
    <property type="match status" value="3"/>
</dbReference>
<keyword evidence="2" id="KW-0040">ANK repeat</keyword>
<dbReference type="SUPFAM" id="SSF48403">
    <property type="entry name" value="Ankyrin repeat"/>
    <property type="match status" value="1"/>
</dbReference>
<dbReference type="EMBL" id="JALLPB020000370">
    <property type="protein sequence ID" value="KAL3809856.1"/>
    <property type="molecule type" value="Genomic_DNA"/>
</dbReference>
<feature type="region of interest" description="Disordered" evidence="3">
    <location>
        <begin position="531"/>
        <end position="566"/>
    </location>
</feature>
<dbReference type="AlphaFoldDB" id="A0ABD3REB2"/>
<evidence type="ECO:0000256" key="2">
    <source>
        <dbReference type="ARBA" id="ARBA00023043"/>
    </source>
</evidence>
<dbReference type="InterPro" id="IPR052420">
    <property type="entry name" value="Espin/Espin-like"/>
</dbReference>
<dbReference type="InterPro" id="IPR002110">
    <property type="entry name" value="Ankyrin_rpt"/>
</dbReference>
<dbReference type="PANTHER" id="PTHR24153:SF8">
    <property type="entry name" value="FORKED, ISOFORM F"/>
    <property type="match status" value="1"/>
</dbReference>
<evidence type="ECO:0000313" key="4">
    <source>
        <dbReference type="EMBL" id="KAL3809856.1"/>
    </source>
</evidence>
<comment type="caution">
    <text evidence="4">The sequence shown here is derived from an EMBL/GenBank/DDBJ whole genome shotgun (WGS) entry which is preliminary data.</text>
</comment>
<accession>A0ABD3REB2</accession>
<dbReference type="PANTHER" id="PTHR24153">
    <property type="entry name" value="ESPIN"/>
    <property type="match status" value="1"/>
</dbReference>
<keyword evidence="1" id="KW-0677">Repeat</keyword>
<organism evidence="4 5">
    <name type="scientific">Cyclostephanos tholiformis</name>
    <dbReference type="NCBI Taxonomy" id="382380"/>
    <lineage>
        <taxon>Eukaryota</taxon>
        <taxon>Sar</taxon>
        <taxon>Stramenopiles</taxon>
        <taxon>Ochrophyta</taxon>
        <taxon>Bacillariophyta</taxon>
        <taxon>Coscinodiscophyceae</taxon>
        <taxon>Thalassiosirophycidae</taxon>
        <taxon>Stephanodiscales</taxon>
        <taxon>Stephanodiscaceae</taxon>
        <taxon>Cyclostephanos</taxon>
    </lineage>
</organism>
<evidence type="ECO:0000256" key="3">
    <source>
        <dbReference type="SAM" id="MobiDB-lite"/>
    </source>
</evidence>
<gene>
    <name evidence="4" type="ORF">ACHAXA_000225</name>
</gene>
<protein>
    <submittedName>
        <fullName evidence="4">Uncharacterized protein</fullName>
    </submittedName>
</protein>
<dbReference type="Gene3D" id="1.25.40.20">
    <property type="entry name" value="Ankyrin repeat-containing domain"/>
    <property type="match status" value="1"/>
</dbReference>
<proteinExistence type="predicted"/>
<dbReference type="Proteomes" id="UP001530377">
    <property type="component" value="Unassembled WGS sequence"/>
</dbReference>
<dbReference type="Pfam" id="PF13637">
    <property type="entry name" value="Ank_4"/>
    <property type="match status" value="1"/>
</dbReference>